<feature type="transmembrane region" description="Helical" evidence="1">
    <location>
        <begin position="93"/>
        <end position="116"/>
    </location>
</feature>
<gene>
    <name evidence="3" type="ordered locus">Amet_3023</name>
</gene>
<dbReference type="Pfam" id="PF14242">
    <property type="entry name" value="DUF4342"/>
    <property type="match status" value="1"/>
</dbReference>
<dbReference type="Gene3D" id="1.10.8.10">
    <property type="entry name" value="DNA helicase RuvA subunit, C-terminal domain"/>
    <property type="match status" value="1"/>
</dbReference>
<organism evidence="3 4">
    <name type="scientific">Alkaliphilus metalliredigens (strain QYMF)</name>
    <dbReference type="NCBI Taxonomy" id="293826"/>
    <lineage>
        <taxon>Bacteria</taxon>
        <taxon>Bacillati</taxon>
        <taxon>Bacillota</taxon>
        <taxon>Clostridia</taxon>
        <taxon>Peptostreptococcales</taxon>
        <taxon>Natronincolaceae</taxon>
        <taxon>Alkaliphilus</taxon>
    </lineage>
</organism>
<dbReference type="EMBL" id="CP000724">
    <property type="protein sequence ID" value="ABR49163.1"/>
    <property type="molecule type" value="Genomic_DNA"/>
</dbReference>
<dbReference type="eggNOG" id="COG1308">
    <property type="taxonomic scope" value="Bacteria"/>
</dbReference>
<dbReference type="CDD" id="cd14360">
    <property type="entry name" value="UBA_NAC_like_bac"/>
    <property type="match status" value="1"/>
</dbReference>
<proteinExistence type="predicted"/>
<dbReference type="Proteomes" id="UP000001572">
    <property type="component" value="Chromosome"/>
</dbReference>
<keyword evidence="1" id="KW-0472">Membrane</keyword>
<keyword evidence="1" id="KW-0812">Transmembrane</keyword>
<evidence type="ECO:0000259" key="2">
    <source>
        <dbReference type="Pfam" id="PF14242"/>
    </source>
</evidence>
<dbReference type="SUPFAM" id="SSF46934">
    <property type="entry name" value="UBA-like"/>
    <property type="match status" value="1"/>
</dbReference>
<evidence type="ECO:0000256" key="1">
    <source>
        <dbReference type="SAM" id="Phobius"/>
    </source>
</evidence>
<evidence type="ECO:0000313" key="3">
    <source>
        <dbReference type="EMBL" id="ABR49163.1"/>
    </source>
</evidence>
<dbReference type="AlphaFoldDB" id="A6TSJ5"/>
<dbReference type="InterPro" id="IPR009060">
    <property type="entry name" value="UBA-like_sf"/>
</dbReference>
<dbReference type="OrthoDB" id="129626at2"/>
<keyword evidence="1" id="KW-1133">Transmembrane helix</keyword>
<dbReference type="KEGG" id="amt:Amet_3023"/>
<dbReference type="InterPro" id="IPR025642">
    <property type="entry name" value="DUF4342"/>
</dbReference>
<feature type="domain" description="DUF4342" evidence="2">
    <location>
        <begin position="51"/>
        <end position="125"/>
    </location>
</feature>
<dbReference type="HOGENOM" id="CLU_115782_2_0_9"/>
<keyword evidence="4" id="KW-1185">Reference proteome</keyword>
<sequence length="177" mass="19281">MDINLEKIDIIRERTGVSYKEAKEALVSADGDIVEALIQLEEKNAKSWTDNLSKSVGNTGNEMMEKIKYMIKKGNVTKIIVKRDGDVLLNVPVTAGAVGVMLAPLLAVVGASAALLTKTTIEIVKDNGEVVDINEIADDTMTEFKNRFSGSEVDDMVDDIIDDIDETLDDLNDGADY</sequence>
<reference evidence="4" key="1">
    <citation type="journal article" date="2016" name="Genome Announc.">
        <title>Complete genome sequence of Alkaliphilus metalliredigens strain QYMF, an alkaliphilic and metal-reducing bacterium isolated from borax-contaminated leachate ponds.</title>
        <authorList>
            <person name="Hwang C."/>
            <person name="Copeland A."/>
            <person name="Lucas S."/>
            <person name="Lapidus A."/>
            <person name="Barry K."/>
            <person name="Detter J.C."/>
            <person name="Glavina Del Rio T."/>
            <person name="Hammon N."/>
            <person name="Israni S."/>
            <person name="Dalin E."/>
            <person name="Tice H."/>
            <person name="Pitluck S."/>
            <person name="Chertkov O."/>
            <person name="Brettin T."/>
            <person name="Bruce D."/>
            <person name="Han C."/>
            <person name="Schmutz J."/>
            <person name="Larimer F."/>
            <person name="Land M.L."/>
            <person name="Hauser L."/>
            <person name="Kyrpides N."/>
            <person name="Mikhailova N."/>
            <person name="Ye Q."/>
            <person name="Zhou J."/>
            <person name="Richardson P."/>
            <person name="Fields M.W."/>
        </authorList>
    </citation>
    <scope>NUCLEOTIDE SEQUENCE [LARGE SCALE GENOMIC DNA]</scope>
    <source>
        <strain evidence="4">QYMF</strain>
    </source>
</reference>
<dbReference type="STRING" id="293826.Amet_3023"/>
<name>A6TSJ5_ALKMQ</name>
<accession>A6TSJ5</accession>
<dbReference type="RefSeq" id="WP_012064130.1">
    <property type="nucleotide sequence ID" value="NC_009633.1"/>
</dbReference>
<protein>
    <submittedName>
        <fullName evidence="3">Ubiquitin-associated-domain-containing protein</fullName>
    </submittedName>
</protein>
<evidence type="ECO:0000313" key="4">
    <source>
        <dbReference type="Proteomes" id="UP000001572"/>
    </source>
</evidence>